<dbReference type="GO" id="GO:0000209">
    <property type="term" value="P:protein polyubiquitination"/>
    <property type="evidence" value="ECO:0007669"/>
    <property type="project" value="TreeGrafter"/>
</dbReference>
<keyword evidence="4 6" id="KW-0479">Metal-binding</keyword>
<dbReference type="GO" id="GO:0035613">
    <property type="term" value="F:RNA stem-loop binding"/>
    <property type="evidence" value="ECO:0007669"/>
    <property type="project" value="TreeGrafter"/>
</dbReference>
<dbReference type="GO" id="GO:0010494">
    <property type="term" value="C:cytoplasmic stress granule"/>
    <property type="evidence" value="ECO:0007669"/>
    <property type="project" value="TreeGrafter"/>
</dbReference>
<dbReference type="InterPro" id="IPR052249">
    <property type="entry name" value="Roquin_domain"/>
</dbReference>
<dbReference type="Pfam" id="PF21206">
    <property type="entry name" value="Roquin_1_2-like_ROQ"/>
    <property type="match status" value="1"/>
</dbReference>
<evidence type="ECO:0000256" key="6">
    <source>
        <dbReference type="PROSITE-ProRule" id="PRU00175"/>
    </source>
</evidence>
<gene>
    <name evidence="8" type="ORF">MSPICULIGERA_LOCUS23444</name>
</gene>
<dbReference type="SUPFAM" id="SSF57850">
    <property type="entry name" value="RING/U-box"/>
    <property type="match status" value="1"/>
</dbReference>
<dbReference type="EMBL" id="CATQJA010002704">
    <property type="protein sequence ID" value="CAJ0585421.1"/>
    <property type="molecule type" value="Genomic_DNA"/>
</dbReference>
<dbReference type="Gene3D" id="3.30.40.10">
    <property type="entry name" value="Zinc/RING finger domain, C3HC4 (zinc finger)"/>
    <property type="match status" value="1"/>
</dbReference>
<evidence type="ECO:0000313" key="8">
    <source>
        <dbReference type="EMBL" id="CAJ0585421.1"/>
    </source>
</evidence>
<dbReference type="Proteomes" id="UP001177023">
    <property type="component" value="Unassembled WGS sequence"/>
</dbReference>
<feature type="domain" description="RING-type" evidence="7">
    <location>
        <begin position="16"/>
        <end position="55"/>
    </location>
</feature>
<dbReference type="GO" id="GO:0061630">
    <property type="term" value="F:ubiquitin protein ligase activity"/>
    <property type="evidence" value="ECO:0007669"/>
    <property type="project" value="UniProtKB-EC"/>
</dbReference>
<dbReference type="Gene3D" id="1.20.120.1790">
    <property type="match status" value="1"/>
</dbReference>
<dbReference type="PROSITE" id="PS50089">
    <property type="entry name" value="ZF_RING_2"/>
    <property type="match status" value="1"/>
</dbReference>
<evidence type="ECO:0000256" key="4">
    <source>
        <dbReference type="ARBA" id="ARBA00022771"/>
    </source>
</evidence>
<sequence>MPAAAQGQSWSEILCCPSCGEMFGIPREPVTSICGHIICRPCTHVYPGAYCPIDQAENRYSLQELPTNSAILSIVGVQKDVSHEIARLLAHYGRHPEEINSIVECHLNLHVLAGYLRKANSERGGSVWSEVLSRTLQRKLVSLLCMQVVDDETKPKILRTLRSVAERVLSELLSHQQSSHSLSTQLWTAVRARGCQFLGPAMQEDVLKLILLTLSKGASIARKTLVMYIVQTLLEDYPQVSKTCVGHVVQLLYRASCFNVIKRDGESSLMQLKEEFRSYEALRREHDAQIVGMAVEAGLRISPDQWSALLYGDPDHRAHMQSIIDKLQSPQSFLQSIEELRVKPKAALRDDHSWDETALYIDKARELLDIHIEISVYYRGY</sequence>
<evidence type="ECO:0000256" key="5">
    <source>
        <dbReference type="ARBA" id="ARBA00022833"/>
    </source>
</evidence>
<dbReference type="GO" id="GO:0008270">
    <property type="term" value="F:zinc ion binding"/>
    <property type="evidence" value="ECO:0007669"/>
    <property type="project" value="UniProtKB-KW"/>
</dbReference>
<dbReference type="InterPro" id="IPR041523">
    <property type="entry name" value="ROQ_II"/>
</dbReference>
<dbReference type="PANTHER" id="PTHR13139:SF54">
    <property type="entry name" value="RING-TYPE E3 UBIQUITIN TRANSFERASE"/>
    <property type="match status" value="1"/>
</dbReference>
<evidence type="ECO:0000256" key="1">
    <source>
        <dbReference type="ARBA" id="ARBA00000900"/>
    </source>
</evidence>
<dbReference type="GO" id="GO:0003729">
    <property type="term" value="F:mRNA binding"/>
    <property type="evidence" value="ECO:0007669"/>
    <property type="project" value="TreeGrafter"/>
</dbReference>
<proteinExistence type="predicted"/>
<comment type="caution">
    <text evidence="8">The sequence shown here is derived from an EMBL/GenBank/DDBJ whole genome shotgun (WGS) entry which is preliminary data.</text>
</comment>
<feature type="non-terminal residue" evidence="8">
    <location>
        <position position="381"/>
    </location>
</feature>
<dbReference type="EC" id="2.3.2.27" evidence="2"/>
<evidence type="ECO:0000256" key="2">
    <source>
        <dbReference type="ARBA" id="ARBA00012483"/>
    </source>
</evidence>
<name>A0AA36DFQ3_9BILA</name>
<evidence type="ECO:0000256" key="3">
    <source>
        <dbReference type="ARBA" id="ARBA00022679"/>
    </source>
</evidence>
<evidence type="ECO:0000259" key="7">
    <source>
        <dbReference type="PROSITE" id="PS50089"/>
    </source>
</evidence>
<dbReference type="InterPro" id="IPR048575">
    <property type="entry name" value="Roquin_1_2-like_ROQ"/>
</dbReference>
<protein>
    <recommendedName>
        <fullName evidence="2">RING-type E3 ubiquitin transferase</fullName>
        <ecNumber evidence="2">2.3.2.27</ecNumber>
    </recommendedName>
</protein>
<dbReference type="PANTHER" id="PTHR13139">
    <property type="entry name" value="RING FINGER AND CCCH-TYPE ZINC FINGER DOMAIN-CONTAINING PROTEIN"/>
    <property type="match status" value="1"/>
</dbReference>
<dbReference type="GO" id="GO:0003725">
    <property type="term" value="F:double-stranded RNA binding"/>
    <property type="evidence" value="ECO:0007669"/>
    <property type="project" value="TreeGrafter"/>
</dbReference>
<accession>A0AA36DFQ3</accession>
<reference evidence="8" key="1">
    <citation type="submission" date="2023-06" db="EMBL/GenBank/DDBJ databases">
        <authorList>
            <person name="Delattre M."/>
        </authorList>
    </citation>
    <scope>NUCLEOTIDE SEQUENCE</scope>
    <source>
        <strain evidence="8">AF72</strain>
    </source>
</reference>
<evidence type="ECO:0000313" key="9">
    <source>
        <dbReference type="Proteomes" id="UP001177023"/>
    </source>
</evidence>
<dbReference type="InterPro" id="IPR001841">
    <property type="entry name" value="Znf_RING"/>
</dbReference>
<dbReference type="Pfam" id="PF18386">
    <property type="entry name" value="ROQ_II"/>
    <property type="match status" value="1"/>
</dbReference>
<keyword evidence="4 6" id="KW-0863">Zinc-finger</keyword>
<keyword evidence="9" id="KW-1185">Reference proteome</keyword>
<organism evidence="8 9">
    <name type="scientific">Mesorhabditis spiculigera</name>
    <dbReference type="NCBI Taxonomy" id="96644"/>
    <lineage>
        <taxon>Eukaryota</taxon>
        <taxon>Metazoa</taxon>
        <taxon>Ecdysozoa</taxon>
        <taxon>Nematoda</taxon>
        <taxon>Chromadorea</taxon>
        <taxon>Rhabditida</taxon>
        <taxon>Rhabditina</taxon>
        <taxon>Rhabditomorpha</taxon>
        <taxon>Rhabditoidea</taxon>
        <taxon>Rhabditidae</taxon>
        <taxon>Mesorhabditinae</taxon>
        <taxon>Mesorhabditis</taxon>
    </lineage>
</organism>
<dbReference type="InterPro" id="IPR013083">
    <property type="entry name" value="Znf_RING/FYVE/PHD"/>
</dbReference>
<keyword evidence="5" id="KW-0862">Zinc</keyword>
<keyword evidence="3" id="KW-0808">Transferase</keyword>
<dbReference type="GO" id="GO:0000288">
    <property type="term" value="P:nuclear-transcribed mRNA catabolic process, deadenylation-dependent decay"/>
    <property type="evidence" value="ECO:0007669"/>
    <property type="project" value="TreeGrafter"/>
</dbReference>
<comment type="catalytic activity">
    <reaction evidence="1">
        <text>S-ubiquitinyl-[E2 ubiquitin-conjugating enzyme]-L-cysteine + [acceptor protein]-L-lysine = [E2 ubiquitin-conjugating enzyme]-L-cysteine + N(6)-ubiquitinyl-[acceptor protein]-L-lysine.</text>
        <dbReference type="EC" id="2.3.2.27"/>
    </reaction>
</comment>
<dbReference type="GO" id="GO:0006511">
    <property type="term" value="P:ubiquitin-dependent protein catabolic process"/>
    <property type="evidence" value="ECO:0007669"/>
    <property type="project" value="TreeGrafter"/>
</dbReference>
<dbReference type="AlphaFoldDB" id="A0AA36DFQ3"/>